<dbReference type="InterPro" id="IPR023606">
    <property type="entry name" value="CoA-Trfase_III_dom_1_sf"/>
</dbReference>
<dbReference type="PANTHER" id="PTHR48207:SF3">
    <property type="entry name" value="SUCCINATE--HYDROXYMETHYLGLUTARATE COA-TRANSFERASE"/>
    <property type="match status" value="1"/>
</dbReference>
<protein>
    <submittedName>
        <fullName evidence="5">Unannotated protein</fullName>
    </submittedName>
</protein>
<dbReference type="InterPro" id="IPR044855">
    <property type="entry name" value="CoA-Trfase_III_dom3_sf"/>
</dbReference>
<dbReference type="AlphaFoldDB" id="A0A6J7KXM4"/>
<evidence type="ECO:0000313" key="5">
    <source>
        <dbReference type="EMBL" id="CAB4960411.1"/>
    </source>
</evidence>
<dbReference type="InterPro" id="IPR003673">
    <property type="entry name" value="CoA-Trfase_fam_III"/>
</dbReference>
<evidence type="ECO:0000313" key="6">
    <source>
        <dbReference type="EMBL" id="CAB5015159.1"/>
    </source>
</evidence>
<evidence type="ECO:0000313" key="3">
    <source>
        <dbReference type="EMBL" id="CAB4736547.1"/>
    </source>
</evidence>
<dbReference type="SUPFAM" id="SSF89796">
    <property type="entry name" value="CoA-transferase family III (CaiB/BaiF)"/>
    <property type="match status" value="1"/>
</dbReference>
<sequence length="403" mass="43662">MSSEASTHTGPLTGLRVIELASEHAAFAGKLLADYGAEVLLVEPIGGHHTRTFGPFAESLPEAHPDRSLWFWHYNTSKQGVQIDLDTPEGADQFRNLVGFADIVLEGETPGRLAAFGLDHGQIDSPTTVWVSVTSFGRSDPRSLDPFSDLTAIAGGGLAWSCGYDDHSLPPMAPLGNQGYQTASIWAAVGALIAIEARARTGEGQLVDVSMHAAVNVTTEQATQWWLVAEKTVQRQTGRHALHLPTESIVAIAADGREVHTGFPPRTLDELIKLVRWIDDEGLRDELPLTTLLDLAIEQGGMDLAKLYEDEFTQECFRTCRDAIVLLAEHHTADNFFLLGQRRGFAVGMILSPEETMADPHIVARGFPTPVHQPQLGHDIVHTGLPIRFTGTPGRISAAPALS</sequence>
<organism evidence="5">
    <name type="scientific">freshwater metagenome</name>
    <dbReference type="NCBI Taxonomy" id="449393"/>
    <lineage>
        <taxon>unclassified sequences</taxon>
        <taxon>metagenomes</taxon>
        <taxon>ecological metagenomes</taxon>
    </lineage>
</organism>
<dbReference type="EMBL" id="CAFBIY010000216">
    <property type="protein sequence ID" value="CAB4853210.1"/>
    <property type="molecule type" value="Genomic_DNA"/>
</dbReference>
<proteinExistence type="predicted"/>
<dbReference type="InterPro" id="IPR050483">
    <property type="entry name" value="CoA-transferase_III_domain"/>
</dbReference>
<evidence type="ECO:0000313" key="2">
    <source>
        <dbReference type="EMBL" id="CAB4365757.1"/>
    </source>
</evidence>
<dbReference type="Gene3D" id="3.40.50.10540">
    <property type="entry name" value="Crotonobetainyl-coa:carnitine coa-transferase, domain 1"/>
    <property type="match status" value="2"/>
</dbReference>
<name>A0A6J7KXM4_9ZZZZ</name>
<keyword evidence="1" id="KW-0808">Transferase</keyword>
<dbReference type="EMBL" id="CAESGF010000046">
    <property type="protein sequence ID" value="CAB4365757.1"/>
    <property type="molecule type" value="Genomic_DNA"/>
</dbReference>
<dbReference type="PANTHER" id="PTHR48207">
    <property type="entry name" value="SUCCINATE--HYDROXYMETHYLGLUTARATE COA-TRANSFERASE"/>
    <property type="match status" value="1"/>
</dbReference>
<dbReference type="GO" id="GO:0008410">
    <property type="term" value="F:CoA-transferase activity"/>
    <property type="evidence" value="ECO:0007669"/>
    <property type="project" value="TreeGrafter"/>
</dbReference>
<dbReference type="EMBL" id="CAFBMT010000047">
    <property type="protein sequence ID" value="CAB4960411.1"/>
    <property type="molecule type" value="Genomic_DNA"/>
</dbReference>
<accession>A0A6J7KXM4</accession>
<evidence type="ECO:0000256" key="1">
    <source>
        <dbReference type="ARBA" id="ARBA00022679"/>
    </source>
</evidence>
<dbReference type="EMBL" id="CAEZYF010000019">
    <property type="protein sequence ID" value="CAB4736547.1"/>
    <property type="molecule type" value="Genomic_DNA"/>
</dbReference>
<gene>
    <name evidence="3" type="ORF">UFOPK2656_02588</name>
    <name evidence="4" type="ORF">UFOPK3267_02735</name>
    <name evidence="5" type="ORF">UFOPK3651_03477</name>
    <name evidence="6" type="ORF">UFOPK3931_03027</name>
    <name evidence="2" type="ORF">UFOPK4189_03499</name>
</gene>
<evidence type="ECO:0000313" key="4">
    <source>
        <dbReference type="EMBL" id="CAB4853210.1"/>
    </source>
</evidence>
<dbReference type="EMBL" id="CAFBOL010000129">
    <property type="protein sequence ID" value="CAB5015159.1"/>
    <property type="molecule type" value="Genomic_DNA"/>
</dbReference>
<dbReference type="Gene3D" id="3.30.1540.10">
    <property type="entry name" value="formyl-coa transferase, domain 3"/>
    <property type="match status" value="1"/>
</dbReference>
<reference evidence="5" key="1">
    <citation type="submission" date="2020-05" db="EMBL/GenBank/DDBJ databases">
        <authorList>
            <person name="Chiriac C."/>
            <person name="Salcher M."/>
            <person name="Ghai R."/>
            <person name="Kavagutti S V."/>
        </authorList>
    </citation>
    <scope>NUCLEOTIDE SEQUENCE</scope>
</reference>
<dbReference type="Pfam" id="PF02515">
    <property type="entry name" value="CoA_transf_3"/>
    <property type="match status" value="1"/>
</dbReference>